<evidence type="ECO:0000313" key="1">
    <source>
        <dbReference type="EMBL" id="CAH1394342.1"/>
    </source>
</evidence>
<dbReference type="AlphaFoldDB" id="A0A9P0E8U6"/>
<name>A0A9P0E8U6_NEZVI</name>
<dbReference type="EMBL" id="OV725078">
    <property type="protein sequence ID" value="CAH1394342.1"/>
    <property type="molecule type" value="Genomic_DNA"/>
</dbReference>
<accession>A0A9P0E8U6</accession>
<dbReference type="OrthoDB" id="5803434at2759"/>
<dbReference type="InterPro" id="IPR027267">
    <property type="entry name" value="AH/BAR_dom_sf"/>
</dbReference>
<keyword evidence="2" id="KW-1185">Reference proteome</keyword>
<proteinExistence type="predicted"/>
<sequence>MDKANQALRRSSVKLKCLNTGHSDLNMIISDIGKMRSAFKSFHLAQATTWEDMAKWATKETNVALQETFHILVDVFYLWSEVQLEFIAGLKKFKLQFERILESELLLDKSKTYLSSCEQKDHKIWKEFKKASSKGNIEDAKQLKERQVESQALLISAQSEVTSKILENEQVKLMLVKGGLLNVSSYYLDMVGKANILFHAHKEVSQCLPDIHDRNIEEIRYSGSEAARNIVHKAKEAILCYKKSSNIESAPPPPYSRIPNFPAHSVLGNVPEYSGDSTSQFTSYSNVLQNQEVNAYSSQRRSYFPAQYDLPPSDNNSLEGAVGGVNITGDQELSYRRYSNI</sequence>
<gene>
    <name evidence="1" type="ORF">NEZAVI_LOCUS4863</name>
</gene>
<reference evidence="1" key="1">
    <citation type="submission" date="2022-01" db="EMBL/GenBank/DDBJ databases">
        <authorList>
            <person name="King R."/>
        </authorList>
    </citation>
    <scope>NUCLEOTIDE SEQUENCE</scope>
</reference>
<dbReference type="Gene3D" id="1.20.1270.60">
    <property type="entry name" value="Arfaptin homology (AH) domain/BAR domain"/>
    <property type="match status" value="1"/>
</dbReference>
<protein>
    <submittedName>
        <fullName evidence="1">Uncharacterized protein</fullName>
    </submittedName>
</protein>
<organism evidence="1 2">
    <name type="scientific">Nezara viridula</name>
    <name type="common">Southern green stink bug</name>
    <name type="synonym">Cimex viridulus</name>
    <dbReference type="NCBI Taxonomy" id="85310"/>
    <lineage>
        <taxon>Eukaryota</taxon>
        <taxon>Metazoa</taxon>
        <taxon>Ecdysozoa</taxon>
        <taxon>Arthropoda</taxon>
        <taxon>Hexapoda</taxon>
        <taxon>Insecta</taxon>
        <taxon>Pterygota</taxon>
        <taxon>Neoptera</taxon>
        <taxon>Paraneoptera</taxon>
        <taxon>Hemiptera</taxon>
        <taxon>Heteroptera</taxon>
        <taxon>Panheteroptera</taxon>
        <taxon>Pentatomomorpha</taxon>
        <taxon>Pentatomoidea</taxon>
        <taxon>Pentatomidae</taxon>
        <taxon>Pentatominae</taxon>
        <taxon>Nezara</taxon>
    </lineage>
</organism>
<dbReference type="Proteomes" id="UP001152798">
    <property type="component" value="Chromosome 2"/>
</dbReference>
<evidence type="ECO:0000313" key="2">
    <source>
        <dbReference type="Proteomes" id="UP001152798"/>
    </source>
</evidence>